<accession>A0ABV8URJ2</accession>
<dbReference type="InterPro" id="IPR007698">
    <property type="entry name" value="AlaDH/PNT_NAD(H)-bd"/>
</dbReference>
<evidence type="ECO:0000256" key="8">
    <source>
        <dbReference type="SAM" id="MobiDB-lite"/>
    </source>
</evidence>
<dbReference type="Pfam" id="PF05222">
    <property type="entry name" value="AlaDh_PNT_N"/>
    <property type="match status" value="1"/>
</dbReference>
<comment type="catalytic activity">
    <reaction evidence="7">
        <text>NAD(+) + NADPH + H(+)(in) = NADH + NADP(+) + H(+)(out)</text>
        <dbReference type="Rhea" id="RHEA:47992"/>
        <dbReference type="ChEBI" id="CHEBI:15378"/>
        <dbReference type="ChEBI" id="CHEBI:57540"/>
        <dbReference type="ChEBI" id="CHEBI:57783"/>
        <dbReference type="ChEBI" id="CHEBI:57945"/>
        <dbReference type="ChEBI" id="CHEBI:58349"/>
        <dbReference type="EC" id="7.1.1.1"/>
    </reaction>
</comment>
<dbReference type="Pfam" id="PF01262">
    <property type="entry name" value="AlaDh_PNT_C"/>
    <property type="match status" value="1"/>
</dbReference>
<keyword evidence="6" id="KW-0520">NAD</keyword>
<dbReference type="EMBL" id="JBHSCW010000011">
    <property type="protein sequence ID" value="MFC4353206.1"/>
    <property type="molecule type" value="Genomic_DNA"/>
</dbReference>
<sequence>MKVAIAKERQTGEARVSASPDSVKKMVSLGMTVAVESGAGNGASFSDAAYKEAGAEISKSAKTLLADADVVLRVARPEADEVGDCPKGTLVIGQMNPYQETKKLEALAKQGLTVFALEFLPRISRAQAMDTLSSQANLAGYKAVIDAAAEYGRALPMMMTPAGRINPAKIMVMGAGVAGLQAIATARRLGGRVYATDVRPAAKEQVESLGAEFVAVEDEEFKAAETAGGYAKEMSDAYKKKQAELISESIADMDMVITTAQIPGRPAPRLIDEDMVKSMRPGSVIFDLAAEGGGNCALTQPGKMATKHGVKIIGYQNVPSRLAADASMLYANNLFNFLSLLYDKESKALKVDWEDEVVKGTLLSRDGALVHSRLTGRAEETETTSSTEKASEKGNGNG</sequence>
<evidence type="ECO:0000259" key="9">
    <source>
        <dbReference type="SMART" id="SM01002"/>
    </source>
</evidence>
<dbReference type="RefSeq" id="WP_382423581.1">
    <property type="nucleotide sequence ID" value="NZ_JBHSCW010000011.1"/>
</dbReference>
<evidence type="ECO:0000256" key="2">
    <source>
        <dbReference type="ARBA" id="ARBA00012943"/>
    </source>
</evidence>
<organism evidence="11 12">
    <name type="scientific">Fodinicurvata halophila</name>
    <dbReference type="NCBI Taxonomy" id="1419723"/>
    <lineage>
        <taxon>Bacteria</taxon>
        <taxon>Pseudomonadati</taxon>
        <taxon>Pseudomonadota</taxon>
        <taxon>Alphaproteobacteria</taxon>
        <taxon>Rhodospirillales</taxon>
        <taxon>Rhodovibrionaceae</taxon>
        <taxon>Fodinicurvata</taxon>
    </lineage>
</organism>
<dbReference type="SMART" id="SM01002">
    <property type="entry name" value="AlaDh_PNT_C"/>
    <property type="match status" value="1"/>
</dbReference>
<protein>
    <recommendedName>
        <fullName evidence="2">proton-translocating NAD(P)(+) transhydrogenase</fullName>
        <ecNumber evidence="2">7.1.1.1</ecNumber>
    </recommendedName>
</protein>
<dbReference type="PANTHER" id="PTHR10160:SF19">
    <property type="entry name" value="PROTON-TRANSLOCATING NAD(P)(+) TRANSHYDROGENASE"/>
    <property type="match status" value="1"/>
</dbReference>
<dbReference type="SMART" id="SM01003">
    <property type="entry name" value="AlaDh_PNT_N"/>
    <property type="match status" value="1"/>
</dbReference>
<dbReference type="CDD" id="cd05304">
    <property type="entry name" value="Rubrum_tdh"/>
    <property type="match status" value="1"/>
</dbReference>
<reference evidence="12" key="1">
    <citation type="journal article" date="2019" name="Int. J. Syst. Evol. Microbiol.">
        <title>The Global Catalogue of Microorganisms (GCM) 10K type strain sequencing project: providing services to taxonomists for standard genome sequencing and annotation.</title>
        <authorList>
            <consortium name="The Broad Institute Genomics Platform"/>
            <consortium name="The Broad Institute Genome Sequencing Center for Infectious Disease"/>
            <person name="Wu L."/>
            <person name="Ma J."/>
        </authorList>
    </citation>
    <scope>NUCLEOTIDE SEQUENCE [LARGE SCALE GENOMIC DNA]</scope>
    <source>
        <strain evidence="12">CECT 8472</strain>
    </source>
</reference>
<dbReference type="EC" id="7.1.1.1" evidence="2"/>
<dbReference type="PANTHER" id="PTHR10160">
    <property type="entry name" value="NAD(P) TRANSHYDROGENASE"/>
    <property type="match status" value="1"/>
</dbReference>
<feature type="domain" description="Alanine dehydrogenase/pyridine nucleotide transhydrogenase NAD(H)-binding" evidence="9">
    <location>
        <begin position="148"/>
        <end position="314"/>
    </location>
</feature>
<evidence type="ECO:0000256" key="3">
    <source>
        <dbReference type="ARBA" id="ARBA00022741"/>
    </source>
</evidence>
<comment type="caution">
    <text evidence="11">The sequence shown here is derived from an EMBL/GenBank/DDBJ whole genome shotgun (WGS) entry which is preliminary data.</text>
</comment>
<keyword evidence="5" id="KW-1278">Translocase</keyword>
<dbReference type="Proteomes" id="UP001595799">
    <property type="component" value="Unassembled WGS sequence"/>
</dbReference>
<keyword evidence="4" id="KW-0521">NADP</keyword>
<keyword evidence="12" id="KW-1185">Reference proteome</keyword>
<feature type="domain" description="Alanine dehydrogenase/pyridine nucleotide transhydrogenase N-terminal" evidence="10">
    <location>
        <begin position="4"/>
        <end position="139"/>
    </location>
</feature>
<dbReference type="InterPro" id="IPR007886">
    <property type="entry name" value="AlaDH/PNT_N"/>
</dbReference>
<evidence type="ECO:0000256" key="4">
    <source>
        <dbReference type="ARBA" id="ARBA00022857"/>
    </source>
</evidence>
<evidence type="ECO:0000256" key="5">
    <source>
        <dbReference type="ARBA" id="ARBA00022967"/>
    </source>
</evidence>
<evidence type="ECO:0000256" key="1">
    <source>
        <dbReference type="ARBA" id="ARBA00003943"/>
    </source>
</evidence>
<dbReference type="SUPFAM" id="SSF51735">
    <property type="entry name" value="NAD(P)-binding Rossmann-fold domains"/>
    <property type="match status" value="1"/>
</dbReference>
<comment type="function">
    <text evidence="1">The transhydrogenation between NADH and NADP is coupled to respiration and ATP hydrolysis and functions as a proton pump across the membrane.</text>
</comment>
<gene>
    <name evidence="11" type="ORF">ACFOW6_16785</name>
</gene>
<evidence type="ECO:0000313" key="11">
    <source>
        <dbReference type="EMBL" id="MFC4353206.1"/>
    </source>
</evidence>
<evidence type="ECO:0000256" key="7">
    <source>
        <dbReference type="ARBA" id="ARBA00048202"/>
    </source>
</evidence>
<dbReference type="Gene3D" id="3.40.50.720">
    <property type="entry name" value="NAD(P)-binding Rossmann-like Domain"/>
    <property type="match status" value="2"/>
</dbReference>
<evidence type="ECO:0000313" key="12">
    <source>
        <dbReference type="Proteomes" id="UP001595799"/>
    </source>
</evidence>
<name>A0ABV8URJ2_9PROT</name>
<keyword evidence="3" id="KW-0547">Nucleotide-binding</keyword>
<proteinExistence type="predicted"/>
<dbReference type="InterPro" id="IPR036291">
    <property type="entry name" value="NAD(P)-bd_dom_sf"/>
</dbReference>
<feature type="region of interest" description="Disordered" evidence="8">
    <location>
        <begin position="373"/>
        <end position="398"/>
    </location>
</feature>
<evidence type="ECO:0000256" key="6">
    <source>
        <dbReference type="ARBA" id="ARBA00023027"/>
    </source>
</evidence>
<evidence type="ECO:0000259" key="10">
    <source>
        <dbReference type="SMART" id="SM01003"/>
    </source>
</evidence>
<dbReference type="SUPFAM" id="SSF52283">
    <property type="entry name" value="Formate/glycerate dehydrogenase catalytic domain-like"/>
    <property type="match status" value="1"/>
</dbReference>
<dbReference type="NCBIfam" id="NF006942">
    <property type="entry name" value="PRK09424.1"/>
    <property type="match status" value="1"/>
</dbReference>